<accession>A0A0F3RDZ4</accession>
<reference evidence="2 3" key="1">
    <citation type="submission" date="2015-01" db="EMBL/GenBank/DDBJ databases">
        <title>Genome Sequencing of Rickettsiales /home/snadendla/prok_pipe/test/illegal_ec_num.txt.</title>
        <authorList>
            <person name="Daugherty S.C."/>
            <person name="Su Q."/>
            <person name="Abolude K."/>
            <person name="Beier-Sexton M."/>
            <person name="Carlyon J.A."/>
            <person name="Carter R."/>
            <person name="Day N.P."/>
            <person name="Dumler S.J."/>
            <person name="Dyachenko V."/>
            <person name="Godinez A."/>
            <person name="Kurtti T.J."/>
            <person name="Lichay M."/>
            <person name="Mullins K.E."/>
            <person name="Ott S."/>
            <person name="Pappas-Brown V."/>
            <person name="Paris D.H."/>
            <person name="Patel P."/>
            <person name="Richards A.L."/>
            <person name="Sadzewicz L."/>
            <person name="Sears K."/>
            <person name="Seidman D."/>
            <person name="Sengamalay N."/>
            <person name="Stenos J."/>
            <person name="Tallon L.J."/>
            <person name="Vincent G."/>
            <person name="Fraser C.M."/>
            <person name="Munderloh U."/>
            <person name="Dunning-Hotopp J.C."/>
        </authorList>
    </citation>
    <scope>NUCLEOTIDE SEQUENCE [LARGE SCALE GENOMIC DNA]</scope>
    <source>
        <strain evidence="2 3">T170-B</strain>
    </source>
</reference>
<dbReference type="PANTHER" id="PTHR43566:SF2">
    <property type="entry name" value="DUF4143 DOMAIN-CONTAINING PROTEIN"/>
    <property type="match status" value="1"/>
</dbReference>
<sequence length="135" mass="15937">MTIQRFLALELPKGQSCFLWGARKTGKSTYLKQRFPDIYIYIYLLQADIYKVYFQNPERLREELKSKDGNLNYYYDEVQKIPLLLDEVHYLIESNKSLQFILCGSSARCLKSTGSNLLGGRAWRYMFLPLYAILR</sequence>
<dbReference type="SUPFAM" id="SSF52540">
    <property type="entry name" value="P-loop containing nucleoside triphosphate hydrolases"/>
    <property type="match status" value="1"/>
</dbReference>
<dbReference type="RefSeq" id="WP_045805880.1">
    <property type="nucleotide sequence ID" value="NZ_LAOQ01000005.1"/>
</dbReference>
<evidence type="ECO:0000259" key="1">
    <source>
        <dbReference type="Pfam" id="PF13173"/>
    </source>
</evidence>
<dbReference type="PATRIC" id="fig|1268837.3.peg.1579"/>
<name>A0A0F3RDZ4_9RICK</name>
<evidence type="ECO:0000313" key="3">
    <source>
        <dbReference type="Proteomes" id="UP000033736"/>
    </source>
</evidence>
<proteinExistence type="predicted"/>
<comment type="caution">
    <text evidence="2">The sequence shown here is derived from an EMBL/GenBank/DDBJ whole genome shotgun (WGS) entry which is preliminary data.</text>
</comment>
<dbReference type="Proteomes" id="UP000033736">
    <property type="component" value="Unassembled WGS sequence"/>
</dbReference>
<keyword evidence="3" id="KW-1185">Reference proteome</keyword>
<dbReference type="EMBL" id="LAOQ01000005">
    <property type="protein sequence ID" value="KJW04216.1"/>
    <property type="molecule type" value="Genomic_DNA"/>
</dbReference>
<dbReference type="InterPro" id="IPR041682">
    <property type="entry name" value="AAA_14"/>
</dbReference>
<dbReference type="Pfam" id="PF13173">
    <property type="entry name" value="AAA_14"/>
    <property type="match status" value="1"/>
</dbReference>
<gene>
    <name evidence="2" type="ORF">RAT170B_1357</name>
</gene>
<feature type="domain" description="AAA" evidence="1">
    <location>
        <begin position="16"/>
        <end position="130"/>
    </location>
</feature>
<dbReference type="PANTHER" id="PTHR43566">
    <property type="entry name" value="CONSERVED PROTEIN"/>
    <property type="match status" value="1"/>
</dbReference>
<dbReference type="AlphaFoldDB" id="A0A0F3RDZ4"/>
<organism evidence="2 3">
    <name type="scientific">Rickettsia argasii T170-B</name>
    <dbReference type="NCBI Taxonomy" id="1268837"/>
    <lineage>
        <taxon>Bacteria</taxon>
        <taxon>Pseudomonadati</taxon>
        <taxon>Pseudomonadota</taxon>
        <taxon>Alphaproteobacteria</taxon>
        <taxon>Rickettsiales</taxon>
        <taxon>Rickettsiaceae</taxon>
        <taxon>Rickettsieae</taxon>
        <taxon>Rickettsia</taxon>
        <taxon>spotted fever group</taxon>
    </lineage>
</organism>
<dbReference type="InterPro" id="IPR027417">
    <property type="entry name" value="P-loop_NTPase"/>
</dbReference>
<protein>
    <submittedName>
        <fullName evidence="2">AAA domain protein</fullName>
    </submittedName>
</protein>
<evidence type="ECO:0000313" key="2">
    <source>
        <dbReference type="EMBL" id="KJW04216.1"/>
    </source>
</evidence>